<feature type="domain" description="V-ATPase proteolipid subunit C-like" evidence="13">
    <location>
        <begin position="8"/>
        <end position="40"/>
    </location>
</feature>
<dbReference type="SUPFAM" id="SSF81333">
    <property type="entry name" value="F1F0 ATP synthase subunit C"/>
    <property type="match status" value="1"/>
</dbReference>
<evidence type="ECO:0000256" key="12">
    <source>
        <dbReference type="SAM" id="Phobius"/>
    </source>
</evidence>
<dbReference type="GO" id="GO:0015986">
    <property type="term" value="P:proton motive force-driven ATP synthesis"/>
    <property type="evidence" value="ECO:0007669"/>
    <property type="project" value="InterPro"/>
</dbReference>
<comment type="subcellular location">
    <subcellularLocation>
        <location evidence="1">Cell membrane</location>
        <topology evidence="1">Multi-pass membrane protein</topology>
    </subcellularLocation>
</comment>
<keyword evidence="6" id="KW-0375">Hydrogen ion transport</keyword>
<organism evidence="14">
    <name type="scientific">marine metagenome</name>
    <dbReference type="NCBI Taxonomy" id="408172"/>
    <lineage>
        <taxon>unclassified sequences</taxon>
        <taxon>metagenomes</taxon>
        <taxon>ecological metagenomes</taxon>
    </lineage>
</organism>
<keyword evidence="11" id="KW-0066">ATP synthesis</keyword>
<keyword evidence="7 12" id="KW-1133">Transmembrane helix</keyword>
<sequence length="40" mass="3941">MENSLVYMAGAIMMGLGAIGSGVGIGSLGGKFLEGVARQP</sequence>
<dbReference type="Pfam" id="PF00137">
    <property type="entry name" value="ATP-synt_C"/>
    <property type="match status" value="1"/>
</dbReference>
<evidence type="ECO:0000256" key="5">
    <source>
        <dbReference type="ARBA" id="ARBA00022692"/>
    </source>
</evidence>
<dbReference type="InterPro" id="IPR000454">
    <property type="entry name" value="ATP_synth_F0_csu"/>
</dbReference>
<dbReference type="InterPro" id="IPR035921">
    <property type="entry name" value="F/V-ATP_Csub_sf"/>
</dbReference>
<evidence type="ECO:0000256" key="3">
    <source>
        <dbReference type="ARBA" id="ARBA00022448"/>
    </source>
</evidence>
<protein>
    <recommendedName>
        <fullName evidence="13">V-ATPase proteolipid subunit C-like domain-containing protein</fullName>
    </recommendedName>
</protein>
<dbReference type="GO" id="GO:0008289">
    <property type="term" value="F:lipid binding"/>
    <property type="evidence" value="ECO:0007669"/>
    <property type="project" value="UniProtKB-KW"/>
</dbReference>
<evidence type="ECO:0000256" key="10">
    <source>
        <dbReference type="ARBA" id="ARBA00023136"/>
    </source>
</evidence>
<dbReference type="EMBL" id="UINC01096551">
    <property type="protein sequence ID" value="SVC53537.1"/>
    <property type="molecule type" value="Genomic_DNA"/>
</dbReference>
<evidence type="ECO:0000256" key="7">
    <source>
        <dbReference type="ARBA" id="ARBA00022989"/>
    </source>
</evidence>
<dbReference type="FunFam" id="1.20.20.10:FF:000002">
    <property type="entry name" value="ATP synthase subunit c"/>
    <property type="match status" value="1"/>
</dbReference>
<evidence type="ECO:0000256" key="9">
    <source>
        <dbReference type="ARBA" id="ARBA00023121"/>
    </source>
</evidence>
<keyword evidence="10 12" id="KW-0472">Membrane</keyword>
<keyword evidence="4" id="KW-1003">Cell membrane</keyword>
<dbReference type="GO" id="GO:0033177">
    <property type="term" value="C:proton-transporting two-sector ATPase complex, proton-transporting domain"/>
    <property type="evidence" value="ECO:0007669"/>
    <property type="project" value="InterPro"/>
</dbReference>
<evidence type="ECO:0000256" key="6">
    <source>
        <dbReference type="ARBA" id="ARBA00022781"/>
    </source>
</evidence>
<dbReference type="InterPro" id="IPR002379">
    <property type="entry name" value="ATPase_proteolipid_c-like_dom"/>
</dbReference>
<evidence type="ECO:0000256" key="2">
    <source>
        <dbReference type="ARBA" id="ARBA00006704"/>
    </source>
</evidence>
<dbReference type="GO" id="GO:0005886">
    <property type="term" value="C:plasma membrane"/>
    <property type="evidence" value="ECO:0007669"/>
    <property type="project" value="UniProtKB-SubCell"/>
</dbReference>
<reference evidence="14" key="1">
    <citation type="submission" date="2018-05" db="EMBL/GenBank/DDBJ databases">
        <authorList>
            <person name="Lanie J.A."/>
            <person name="Ng W.-L."/>
            <person name="Kazmierczak K.M."/>
            <person name="Andrzejewski T.M."/>
            <person name="Davidsen T.M."/>
            <person name="Wayne K.J."/>
            <person name="Tettelin H."/>
            <person name="Glass J.I."/>
            <person name="Rusch D."/>
            <person name="Podicherti R."/>
            <person name="Tsui H.-C.T."/>
            <person name="Winkler M.E."/>
        </authorList>
    </citation>
    <scope>NUCLEOTIDE SEQUENCE</scope>
</reference>
<dbReference type="GO" id="GO:0015078">
    <property type="term" value="F:proton transmembrane transporter activity"/>
    <property type="evidence" value="ECO:0007669"/>
    <property type="project" value="InterPro"/>
</dbReference>
<dbReference type="PRINTS" id="PR00124">
    <property type="entry name" value="ATPASEC"/>
</dbReference>
<dbReference type="AlphaFoldDB" id="A0A382N0A6"/>
<dbReference type="Gene3D" id="1.20.20.10">
    <property type="entry name" value="F1F0 ATP synthase subunit C"/>
    <property type="match status" value="1"/>
</dbReference>
<dbReference type="InterPro" id="IPR038662">
    <property type="entry name" value="ATP_synth_F0_csu_sf"/>
</dbReference>
<evidence type="ECO:0000259" key="13">
    <source>
        <dbReference type="Pfam" id="PF00137"/>
    </source>
</evidence>
<comment type="similarity">
    <text evidence="2">Belongs to the ATPase C chain family.</text>
</comment>
<gene>
    <name evidence="14" type="ORF">METZ01_LOCUS306391</name>
</gene>
<accession>A0A382N0A6</accession>
<evidence type="ECO:0000256" key="11">
    <source>
        <dbReference type="ARBA" id="ARBA00023310"/>
    </source>
</evidence>
<keyword evidence="8" id="KW-0406">Ion transport</keyword>
<proteinExistence type="inferred from homology"/>
<evidence type="ECO:0000313" key="14">
    <source>
        <dbReference type="EMBL" id="SVC53537.1"/>
    </source>
</evidence>
<name>A0A382N0A6_9ZZZZ</name>
<keyword evidence="3" id="KW-0813">Transport</keyword>
<evidence type="ECO:0000256" key="1">
    <source>
        <dbReference type="ARBA" id="ARBA00004651"/>
    </source>
</evidence>
<evidence type="ECO:0000256" key="8">
    <source>
        <dbReference type="ARBA" id="ARBA00023065"/>
    </source>
</evidence>
<feature type="transmembrane region" description="Helical" evidence="12">
    <location>
        <begin position="6"/>
        <end position="28"/>
    </location>
</feature>
<keyword evidence="5 12" id="KW-0812">Transmembrane</keyword>
<feature type="non-terminal residue" evidence="14">
    <location>
        <position position="40"/>
    </location>
</feature>
<keyword evidence="9" id="KW-0446">Lipid-binding</keyword>
<evidence type="ECO:0000256" key="4">
    <source>
        <dbReference type="ARBA" id="ARBA00022475"/>
    </source>
</evidence>
<dbReference type="GO" id="GO:0045259">
    <property type="term" value="C:proton-transporting ATP synthase complex"/>
    <property type="evidence" value="ECO:0007669"/>
    <property type="project" value="InterPro"/>
</dbReference>